<protein>
    <submittedName>
        <fullName evidence="2">DUF4752 family protein</fullName>
    </submittedName>
</protein>
<dbReference type="EMBL" id="AAIQMM010000043">
    <property type="protein sequence ID" value="ECH0896952.1"/>
    <property type="molecule type" value="Genomic_DNA"/>
</dbReference>
<evidence type="ECO:0000313" key="2">
    <source>
        <dbReference type="EMBL" id="ECH0896952.1"/>
    </source>
</evidence>
<keyword evidence="1" id="KW-0472">Membrane</keyword>
<dbReference type="AlphaFoldDB" id="A0A5I6Q0H7"/>
<reference evidence="2" key="1">
    <citation type="submission" date="2019-07" db="EMBL/GenBank/DDBJ databases">
        <authorList>
            <person name="Ashton P.M."/>
            <person name="Dallman T."/>
            <person name="Nair S."/>
            <person name="De Pinna E."/>
            <person name="Peters T."/>
            <person name="Grant K."/>
        </authorList>
    </citation>
    <scope>NUCLEOTIDE SEQUENCE</scope>
    <source>
        <strain evidence="2">773673</strain>
    </source>
</reference>
<accession>A0A5I6Q0H7</accession>
<keyword evidence="1" id="KW-1133">Transmembrane helix</keyword>
<dbReference type="Pfam" id="PF15944">
    <property type="entry name" value="DUF4752"/>
    <property type="match status" value="1"/>
</dbReference>
<sequence>MIDRIYTVLMVGLCLLGWLYITAKAWGWFIGIAFRQWGRRRKLECQQKAINALYDAFGLEQLEPGSRITATTGAFLIVMCHRENKGERDEK</sequence>
<evidence type="ECO:0000256" key="1">
    <source>
        <dbReference type="SAM" id="Phobius"/>
    </source>
</evidence>
<name>A0A5I6Q0H7_SALET</name>
<keyword evidence="1" id="KW-0812">Transmembrane</keyword>
<dbReference type="InterPro" id="IPR031858">
    <property type="entry name" value="DUF4752"/>
</dbReference>
<organism evidence="2">
    <name type="scientific">Salmonella enterica subsp. enterica serovar Glostrup</name>
    <dbReference type="NCBI Taxonomy" id="1151180"/>
    <lineage>
        <taxon>Bacteria</taxon>
        <taxon>Pseudomonadati</taxon>
        <taxon>Pseudomonadota</taxon>
        <taxon>Gammaproteobacteria</taxon>
        <taxon>Enterobacterales</taxon>
        <taxon>Enterobacteriaceae</taxon>
        <taxon>Salmonella</taxon>
    </lineage>
</organism>
<feature type="transmembrane region" description="Helical" evidence="1">
    <location>
        <begin position="6"/>
        <end position="34"/>
    </location>
</feature>
<proteinExistence type="predicted"/>
<gene>
    <name evidence="2" type="ORF">FPD99_23700</name>
</gene>
<comment type="caution">
    <text evidence="2">The sequence shown here is derived from an EMBL/GenBank/DDBJ whole genome shotgun (WGS) entry which is preliminary data.</text>
</comment>